<accession>A0AAD6ZRM9</accession>
<reference evidence="10" key="1">
    <citation type="submission" date="2023-03" db="EMBL/GenBank/DDBJ databases">
        <title>Massive genome expansion in bonnet fungi (Mycena s.s.) driven by repeated elements and novel gene families across ecological guilds.</title>
        <authorList>
            <consortium name="Lawrence Berkeley National Laboratory"/>
            <person name="Harder C.B."/>
            <person name="Miyauchi S."/>
            <person name="Viragh M."/>
            <person name="Kuo A."/>
            <person name="Thoen E."/>
            <person name="Andreopoulos B."/>
            <person name="Lu D."/>
            <person name="Skrede I."/>
            <person name="Drula E."/>
            <person name="Henrissat B."/>
            <person name="Morin E."/>
            <person name="Kohler A."/>
            <person name="Barry K."/>
            <person name="LaButti K."/>
            <person name="Morin E."/>
            <person name="Salamov A."/>
            <person name="Lipzen A."/>
            <person name="Mereny Z."/>
            <person name="Hegedus B."/>
            <person name="Baldrian P."/>
            <person name="Stursova M."/>
            <person name="Weitz H."/>
            <person name="Taylor A."/>
            <person name="Grigoriev I.V."/>
            <person name="Nagy L.G."/>
            <person name="Martin F."/>
            <person name="Kauserud H."/>
        </authorList>
    </citation>
    <scope>NUCLEOTIDE SEQUENCE</scope>
    <source>
        <strain evidence="10">CBHHK002</strain>
    </source>
</reference>
<dbReference type="EMBL" id="JARIHO010000031">
    <property type="protein sequence ID" value="KAJ7336311.1"/>
    <property type="molecule type" value="Genomic_DNA"/>
</dbReference>
<keyword evidence="7" id="KW-0732">Signal</keyword>
<comment type="caution">
    <text evidence="10">The sequence shown here is derived from an EMBL/GenBank/DDBJ whole genome shotgun (WGS) entry which is preliminary data.</text>
</comment>
<feature type="domain" description="Beta-hexosaminidase bacterial type N-terminal" evidence="9">
    <location>
        <begin position="28"/>
        <end position="155"/>
    </location>
</feature>
<evidence type="ECO:0000256" key="6">
    <source>
        <dbReference type="PIRSR" id="PIRSR625705-1"/>
    </source>
</evidence>
<dbReference type="Gene3D" id="3.30.379.10">
    <property type="entry name" value="Chitobiase/beta-hexosaminidase domain 2-like"/>
    <property type="match status" value="1"/>
</dbReference>
<dbReference type="InterPro" id="IPR025705">
    <property type="entry name" value="Beta_hexosaminidase_sua/sub"/>
</dbReference>
<feature type="domain" description="Glycoside hydrolase family 20 catalytic" evidence="8">
    <location>
        <begin position="180"/>
        <end position="511"/>
    </location>
</feature>
<dbReference type="InterPro" id="IPR029018">
    <property type="entry name" value="Hex-like_dom2"/>
</dbReference>
<organism evidence="10 11">
    <name type="scientific">Mycena albidolilacea</name>
    <dbReference type="NCBI Taxonomy" id="1033008"/>
    <lineage>
        <taxon>Eukaryota</taxon>
        <taxon>Fungi</taxon>
        <taxon>Dikarya</taxon>
        <taxon>Basidiomycota</taxon>
        <taxon>Agaricomycotina</taxon>
        <taxon>Agaricomycetes</taxon>
        <taxon>Agaricomycetidae</taxon>
        <taxon>Agaricales</taxon>
        <taxon>Marasmiineae</taxon>
        <taxon>Mycenaceae</taxon>
        <taxon>Mycena</taxon>
    </lineage>
</organism>
<name>A0AAD6ZRM9_9AGAR</name>
<dbReference type="PANTHER" id="PTHR43678">
    <property type="entry name" value="PUTATIVE (AFU_ORTHOLOGUE AFUA_2G00640)-RELATED"/>
    <property type="match status" value="1"/>
</dbReference>
<evidence type="ECO:0000313" key="10">
    <source>
        <dbReference type="EMBL" id="KAJ7336311.1"/>
    </source>
</evidence>
<dbReference type="SUPFAM" id="SSF51445">
    <property type="entry name" value="(Trans)glycosidases"/>
    <property type="match status" value="1"/>
</dbReference>
<dbReference type="GO" id="GO:0005975">
    <property type="term" value="P:carbohydrate metabolic process"/>
    <property type="evidence" value="ECO:0007669"/>
    <property type="project" value="InterPro"/>
</dbReference>
<evidence type="ECO:0000256" key="7">
    <source>
        <dbReference type="SAM" id="SignalP"/>
    </source>
</evidence>
<dbReference type="Proteomes" id="UP001218218">
    <property type="component" value="Unassembled WGS sequence"/>
</dbReference>
<comment type="similarity">
    <text evidence="2">Belongs to the glycosyl hydrolase 20 family.</text>
</comment>
<dbReference type="PRINTS" id="PR00738">
    <property type="entry name" value="GLHYDRLASE20"/>
</dbReference>
<dbReference type="CDD" id="cd06564">
    <property type="entry name" value="GH20_DspB_LnbB-like"/>
    <property type="match status" value="1"/>
</dbReference>
<dbReference type="SUPFAM" id="SSF55545">
    <property type="entry name" value="beta-N-acetylhexosaminidase-like domain"/>
    <property type="match status" value="1"/>
</dbReference>
<dbReference type="Gene3D" id="3.20.20.80">
    <property type="entry name" value="Glycosidases"/>
    <property type="match status" value="1"/>
</dbReference>
<comment type="catalytic activity">
    <reaction evidence="1">
        <text>Hydrolysis of terminal non-reducing N-acetyl-D-hexosamine residues in N-acetyl-beta-D-hexosaminides.</text>
        <dbReference type="EC" id="3.2.1.52"/>
    </reaction>
</comment>
<evidence type="ECO:0000259" key="8">
    <source>
        <dbReference type="Pfam" id="PF00728"/>
    </source>
</evidence>
<dbReference type="GO" id="GO:0004563">
    <property type="term" value="F:beta-N-acetylhexosaminidase activity"/>
    <property type="evidence" value="ECO:0007669"/>
    <property type="project" value="UniProtKB-EC"/>
</dbReference>
<evidence type="ECO:0000313" key="11">
    <source>
        <dbReference type="Proteomes" id="UP001218218"/>
    </source>
</evidence>
<evidence type="ECO:0000256" key="4">
    <source>
        <dbReference type="ARBA" id="ARBA00022801"/>
    </source>
</evidence>
<gene>
    <name evidence="10" type="ORF">DFH08DRAFT_784442</name>
</gene>
<dbReference type="Pfam" id="PF00728">
    <property type="entry name" value="Glyco_hydro_20"/>
    <property type="match status" value="1"/>
</dbReference>
<evidence type="ECO:0000256" key="2">
    <source>
        <dbReference type="ARBA" id="ARBA00006285"/>
    </source>
</evidence>
<sequence>MKSTQFSELCFLGLASLFGVTASFQPQIPSVASFTAASNDPPFVLSSSTQIIVDSAFQNTGSPVSLIGYANTFREDLVSLTGFTELPGVQAGSLQDAPSAAPMIFLTLGATGHNYYSGVATEEGYDFAIRSASYVIKGSGALGAWWGTRTLLQQVALTTGSAAGISFAAGSGSDTPGWEVRGFMLDAARHWFEPSFLADLCIYASFFKLQTFHLHASDNIWDQNFIAGPNWRDLYSAFRFRPSPNSPIAGLVPAAQQNETYTKDDFTAVQATCAAHGVTIIPEIDTPGHSLPITKWKGPELGLPDTPDLLNLSHPETIPTIKAIWDEVLPWFAAPEVSIGADEYDPALGDVYIGFVNELAGYISQKSGKAIRVWGTNEPGSGAVSIDKNVTVQHWDFPGDSIPVRLLEQGYRVINSEQQFLYLDGKTSDNGQFLVELDQGLMWAGAPDGGGWAPNIFTRHDAGNNTAPQNPLLRGALMAIWNDWGNNATTPLEIYYQLARSLAVFAEKTWAGSGVRDTQLSQDQFDGIYETLNAAAPGQNLNRAVVSPSNNTLFAYPSVPQPLKTSYDSVGPPYTLRFTVKPLSATQISVPLFDGSSMLVPFDGGVLFAGRDSKLHVQGLAFEDTSTRIRYPLRSTPTGKAYVLPADVETTVEIHATRTYTYALIGGERYWWTTEVDVWGEYMKAANMSFAAPARFIRAEGFAGELGGVELVLGA</sequence>
<evidence type="ECO:0000256" key="5">
    <source>
        <dbReference type="ARBA" id="ARBA00023295"/>
    </source>
</evidence>
<evidence type="ECO:0000259" key="9">
    <source>
        <dbReference type="Pfam" id="PF02838"/>
    </source>
</evidence>
<feature type="signal peptide" evidence="7">
    <location>
        <begin position="1"/>
        <end position="23"/>
    </location>
</feature>
<feature type="chain" id="PRO_5041955695" description="beta-N-acetylhexosaminidase" evidence="7">
    <location>
        <begin position="24"/>
        <end position="715"/>
    </location>
</feature>
<dbReference type="AlphaFoldDB" id="A0AAD6ZRM9"/>
<proteinExistence type="inferred from homology"/>
<keyword evidence="11" id="KW-1185">Reference proteome</keyword>
<dbReference type="InterPro" id="IPR015883">
    <property type="entry name" value="Glyco_hydro_20_cat"/>
</dbReference>
<evidence type="ECO:0000256" key="3">
    <source>
        <dbReference type="ARBA" id="ARBA00012663"/>
    </source>
</evidence>
<keyword evidence="4 10" id="KW-0378">Hydrolase</keyword>
<dbReference type="InterPro" id="IPR017853">
    <property type="entry name" value="GH"/>
</dbReference>
<dbReference type="PANTHER" id="PTHR43678:SF1">
    <property type="entry name" value="BETA-N-ACETYLHEXOSAMINIDASE"/>
    <property type="match status" value="1"/>
</dbReference>
<evidence type="ECO:0000256" key="1">
    <source>
        <dbReference type="ARBA" id="ARBA00001231"/>
    </source>
</evidence>
<protein>
    <recommendedName>
        <fullName evidence="3">beta-N-acetylhexosaminidase</fullName>
        <ecNumber evidence="3">3.2.1.52</ecNumber>
    </recommendedName>
</protein>
<dbReference type="EC" id="3.2.1.52" evidence="3"/>
<dbReference type="InterPro" id="IPR052764">
    <property type="entry name" value="GH20_Enzymes"/>
</dbReference>
<feature type="active site" description="Proton donor" evidence="6">
    <location>
        <position position="343"/>
    </location>
</feature>
<dbReference type="Pfam" id="PF02838">
    <property type="entry name" value="Glyco_hydro_20b"/>
    <property type="match status" value="1"/>
</dbReference>
<keyword evidence="5" id="KW-0326">Glycosidase</keyword>
<dbReference type="InterPro" id="IPR015882">
    <property type="entry name" value="HEX_bac_N"/>
</dbReference>